<proteinExistence type="predicted"/>
<evidence type="ECO:0000313" key="2">
    <source>
        <dbReference type="EMBL" id="RAS69464.1"/>
    </source>
</evidence>
<evidence type="ECO:0000313" key="4">
    <source>
        <dbReference type="Proteomes" id="UP000248729"/>
    </source>
</evidence>
<organism evidence="2 4">
    <name type="scientific">Vibrio diazotrophicus</name>
    <dbReference type="NCBI Taxonomy" id="685"/>
    <lineage>
        <taxon>Bacteria</taxon>
        <taxon>Pseudomonadati</taxon>
        <taxon>Pseudomonadota</taxon>
        <taxon>Gammaproteobacteria</taxon>
        <taxon>Vibrionales</taxon>
        <taxon>Vibrionaceae</taxon>
        <taxon>Vibrio</taxon>
    </lineage>
</organism>
<protein>
    <recommendedName>
        <fullName evidence="5">Lipoprotein</fullName>
    </recommendedName>
</protein>
<dbReference type="AlphaFoldDB" id="A0A329EEL9"/>
<sequence length="768" mass="88439">MINRIKFAVFFCSLVFLSGCVKDDFVTYKPKLGDEKTYQIELTKRLVYEGRDLEENPVLFEQLNQTRFKVDGIRPEAISLEQRYDYFSLEGIDGSFNSVIDDTSNRYKDIRQLLLEGFNLSLDRSSTERPTYSANNQELWNKLKDADKEDRVQELDVMKFVPMIAKSIPAKVGAQVPLNDFWGQPATLKVELIDEHVITATIDAFSDDKQTGVVAKVTIDRQNGWVRSLSMTSKQPAHLPDLYNPTYVLTHAQIAVSELSLQDIPYADDVFQDSSQNVVSEPKFYDYEIFDIEPTGKLVGNTKGAFYFDKDRLRLVYPSVVEGGENYYSYSLDKLYALDKNGQRDKQKFWLEGYYREWKSWESDGIVSLDFPALPLGWDAEKKLDDFHAFEGEVSIQHHQRVKEEVEWVSGQNRVLNVQGIDVRILPVSETSEHYLIVAKHSGDSWLAPYVVETGGTTKNAYVTSLDRVRSLISNEQFDSLDFSEDWNHDYSIFEVIFSQKPNNVQFYIDYTDPAKSITQLVQFVDYFSYLEDTNNPSFVETINDANELPKSEEPFSIESAFPVVSDIYGLKFTLPQDWQQSCELRVAKGFSVNNHSVLWLRNGSQRSEFFLSTEDGIRRNFYNKEVTTELICNSRPEETYFTPQTVSNKPWLINVDSLNELDPNVDVLSMTIETFVQRFKFYNRDQNSLVVLNAQKELTGFESFSNSGAPDRYRVNPFRQELLSSILSDEGYLVVSGVVTSGKLTSLQPFQYQRQWQHSFPAFPSEQ</sequence>
<reference evidence="1 3" key="1">
    <citation type="submission" date="2018-01" db="EMBL/GenBank/DDBJ databases">
        <title>Draft genome sequences of six Vibrio diazotrophicus strains isolated from deep-sea sediments of the Baltic Sea.</title>
        <authorList>
            <person name="Castillo D."/>
            <person name="Vandieken V."/>
            <person name="Chiang O."/>
            <person name="Middelboe M."/>
        </authorList>
    </citation>
    <scope>NUCLEOTIDE SEQUENCE [LARGE SCALE GENOMIC DNA]</scope>
    <source>
        <strain evidence="1 3">65.10M</strain>
    </source>
</reference>
<accession>A0A329EEL9</accession>
<name>A0A329EEL9_VIBDI</name>
<dbReference type="RefSeq" id="WP_102967595.1">
    <property type="nucleotide sequence ID" value="NZ_POSM01000001.1"/>
</dbReference>
<keyword evidence="3" id="KW-1185">Reference proteome</keyword>
<dbReference type="EMBL" id="POSM01000001">
    <property type="protein sequence ID" value="PNI03769.1"/>
    <property type="molecule type" value="Genomic_DNA"/>
</dbReference>
<dbReference type="Proteomes" id="UP000248729">
    <property type="component" value="Unassembled WGS sequence"/>
</dbReference>
<evidence type="ECO:0000313" key="1">
    <source>
        <dbReference type="EMBL" id="PNI03769.1"/>
    </source>
</evidence>
<dbReference type="Proteomes" id="UP000236547">
    <property type="component" value="Unassembled WGS sequence"/>
</dbReference>
<dbReference type="EMBL" id="QLTR01000001">
    <property type="protein sequence ID" value="RAS69464.1"/>
    <property type="molecule type" value="Genomic_DNA"/>
</dbReference>
<evidence type="ECO:0000313" key="3">
    <source>
        <dbReference type="Proteomes" id="UP000236547"/>
    </source>
</evidence>
<dbReference type="PROSITE" id="PS51257">
    <property type="entry name" value="PROKAR_LIPOPROTEIN"/>
    <property type="match status" value="1"/>
</dbReference>
<evidence type="ECO:0008006" key="5">
    <source>
        <dbReference type="Google" id="ProtNLM"/>
    </source>
</evidence>
<comment type="caution">
    <text evidence="2">The sequence shown here is derived from an EMBL/GenBank/DDBJ whole genome shotgun (WGS) entry which is preliminary data.</text>
</comment>
<reference evidence="2 4" key="2">
    <citation type="submission" date="2018-06" db="EMBL/GenBank/DDBJ databases">
        <title>Freshwater and sediment microbial communities from various areas in North America, analyzing microbe dynamics in response to fracking.</title>
        <authorList>
            <person name="Lamendella R."/>
        </authorList>
    </citation>
    <scope>NUCLEOTIDE SEQUENCE [LARGE SCALE GENOMIC DNA]</scope>
    <source>
        <strain evidence="2 4">99A</strain>
    </source>
</reference>
<gene>
    <name evidence="1" type="ORF">C1O25_01570</name>
    <name evidence="2" type="ORF">DET48_10138</name>
</gene>